<protein>
    <submittedName>
        <fullName evidence="1">Uncharacterized protein</fullName>
    </submittedName>
</protein>
<sequence>MAALIECGLLQVVGPEPQVRTDPTGACFLIGSATIPGKRTRTTSLIEARIPKPDLKHSANPLLCFLVETGQCRPYHIPDPDGAYESGGLDVTPRPYRLIDAAGVPHSRRFVYGPPTESVFWFLNETIRPGIGSMILEDADAISRAALTC</sequence>
<evidence type="ECO:0000313" key="1">
    <source>
        <dbReference type="EMBL" id="GIM87826.1"/>
    </source>
</evidence>
<dbReference type="Proteomes" id="UP000677457">
    <property type="component" value="Unassembled WGS sequence"/>
</dbReference>
<dbReference type="RefSeq" id="WP_016812754.1">
    <property type="nucleotide sequence ID" value="NZ_BOQM01000046.1"/>
</dbReference>
<comment type="caution">
    <text evidence="1">The sequence shown here is derived from an EMBL/GenBank/DDBJ whole genome shotgun (WGS) entry which is preliminary data.</text>
</comment>
<reference evidence="1 2" key="1">
    <citation type="submission" date="2021-03" db="EMBL/GenBank/DDBJ databases">
        <title>Whole genome shotgun sequence of Salinispora arenicola NBRC 105043.</title>
        <authorList>
            <person name="Komaki H."/>
            <person name="Tamura T."/>
        </authorList>
    </citation>
    <scope>NUCLEOTIDE SEQUENCE [LARGE SCALE GENOMIC DNA]</scope>
    <source>
        <strain evidence="1 2">NBRC 105043</strain>
    </source>
</reference>
<gene>
    <name evidence="1" type="ORF">Sar04_45620</name>
</gene>
<dbReference type="GeneID" id="93772582"/>
<evidence type="ECO:0000313" key="2">
    <source>
        <dbReference type="Proteomes" id="UP000677457"/>
    </source>
</evidence>
<dbReference type="EMBL" id="BOQM01000046">
    <property type="protein sequence ID" value="GIM87826.1"/>
    <property type="molecule type" value="Genomic_DNA"/>
</dbReference>
<proteinExistence type="predicted"/>
<organism evidence="1 2">
    <name type="scientific">Salinispora arenicola</name>
    <dbReference type="NCBI Taxonomy" id="168697"/>
    <lineage>
        <taxon>Bacteria</taxon>
        <taxon>Bacillati</taxon>
        <taxon>Actinomycetota</taxon>
        <taxon>Actinomycetes</taxon>
        <taxon>Micromonosporales</taxon>
        <taxon>Micromonosporaceae</taxon>
        <taxon>Salinispora</taxon>
    </lineage>
</organism>
<name>A0ABQ4K0K0_SALAC</name>
<accession>A0ABQ4K0K0</accession>
<keyword evidence="2" id="KW-1185">Reference proteome</keyword>